<dbReference type="EMBL" id="JAGYPJ010000001">
    <property type="protein sequence ID" value="MBS4201706.1"/>
    <property type="molecule type" value="Genomic_DNA"/>
</dbReference>
<dbReference type="PROSITE" id="PS50943">
    <property type="entry name" value="HTH_CROC1"/>
    <property type="match status" value="1"/>
</dbReference>
<feature type="transmembrane region" description="Helical" evidence="2">
    <location>
        <begin position="110"/>
        <end position="135"/>
    </location>
</feature>
<keyword evidence="2" id="KW-0472">Membrane</keyword>
<dbReference type="InterPro" id="IPR001387">
    <property type="entry name" value="Cro/C1-type_HTH"/>
</dbReference>
<dbReference type="PANTHER" id="PTHR46558:SF13">
    <property type="entry name" value="HTH-TYPE TRANSCRIPTIONAL REGULATOR IMMR"/>
    <property type="match status" value="1"/>
</dbReference>
<dbReference type="PANTHER" id="PTHR46558">
    <property type="entry name" value="TRACRIPTIONAL REGULATORY PROTEIN-RELATED-RELATED"/>
    <property type="match status" value="1"/>
</dbReference>
<gene>
    <name evidence="4" type="ORF">KHA93_19055</name>
</gene>
<feature type="transmembrane region" description="Helical" evidence="2">
    <location>
        <begin position="147"/>
        <end position="172"/>
    </location>
</feature>
<dbReference type="CDD" id="cd00093">
    <property type="entry name" value="HTH_XRE"/>
    <property type="match status" value="1"/>
</dbReference>
<sequence>MTLGEKIQKCRKTKGLSQEGLASVLGVSRQALSKWECNTSTPDIDRIVALSNYFNVSTDYLLKDGYEDESVVLDTKAKNQSEGIPIAISTAIIAIGLIIALAMANDGTKFFYWQFSSAVLGMGIQILGICIFEVLYFSKHFEIKNQYLFWGINTWLLSVMPIILSSGALLKLLTRFEIIHYSFTIMLFYFVFNGVLTFILSIFSKRLLNQSKL</sequence>
<evidence type="ECO:0000313" key="4">
    <source>
        <dbReference type="EMBL" id="MBS4201706.1"/>
    </source>
</evidence>
<evidence type="ECO:0000259" key="3">
    <source>
        <dbReference type="PROSITE" id="PS50943"/>
    </source>
</evidence>
<dbReference type="GO" id="GO:0003677">
    <property type="term" value="F:DNA binding"/>
    <property type="evidence" value="ECO:0007669"/>
    <property type="project" value="UniProtKB-KW"/>
</dbReference>
<comment type="caution">
    <text evidence="4">The sequence shown here is derived from an EMBL/GenBank/DDBJ whole genome shotgun (WGS) entry which is preliminary data.</text>
</comment>
<dbReference type="InterPro" id="IPR010982">
    <property type="entry name" value="Lambda_DNA-bd_dom_sf"/>
</dbReference>
<evidence type="ECO:0000256" key="2">
    <source>
        <dbReference type="SAM" id="Phobius"/>
    </source>
</evidence>
<feature type="transmembrane region" description="Helical" evidence="2">
    <location>
        <begin position="84"/>
        <end position="104"/>
    </location>
</feature>
<organism evidence="4 5">
    <name type="scientific">Lederbergia citrisecunda</name>
    <dbReference type="NCBI Taxonomy" id="2833583"/>
    <lineage>
        <taxon>Bacteria</taxon>
        <taxon>Bacillati</taxon>
        <taxon>Bacillota</taxon>
        <taxon>Bacilli</taxon>
        <taxon>Bacillales</taxon>
        <taxon>Bacillaceae</taxon>
        <taxon>Lederbergia</taxon>
    </lineage>
</organism>
<accession>A0A942TRT6</accession>
<keyword evidence="2" id="KW-1133">Transmembrane helix</keyword>
<proteinExistence type="predicted"/>
<dbReference type="Proteomes" id="UP000682713">
    <property type="component" value="Unassembled WGS sequence"/>
</dbReference>
<name>A0A942TRT6_9BACI</name>
<dbReference type="SMART" id="SM00530">
    <property type="entry name" value="HTH_XRE"/>
    <property type="match status" value="1"/>
</dbReference>
<evidence type="ECO:0000256" key="1">
    <source>
        <dbReference type="ARBA" id="ARBA00023125"/>
    </source>
</evidence>
<keyword evidence="1" id="KW-0238">DNA-binding</keyword>
<dbReference type="AlphaFoldDB" id="A0A942TRT6"/>
<feature type="transmembrane region" description="Helical" evidence="2">
    <location>
        <begin position="178"/>
        <end position="203"/>
    </location>
</feature>
<dbReference type="Gene3D" id="1.10.260.40">
    <property type="entry name" value="lambda repressor-like DNA-binding domains"/>
    <property type="match status" value="1"/>
</dbReference>
<protein>
    <submittedName>
        <fullName evidence="4">Helix-turn-helix transcriptional regulator</fullName>
    </submittedName>
</protein>
<keyword evidence="2" id="KW-0812">Transmembrane</keyword>
<dbReference type="Pfam" id="PF01381">
    <property type="entry name" value="HTH_3"/>
    <property type="match status" value="1"/>
</dbReference>
<feature type="domain" description="HTH cro/C1-type" evidence="3">
    <location>
        <begin position="7"/>
        <end position="61"/>
    </location>
</feature>
<reference evidence="4 5" key="1">
    <citation type="submission" date="2021-05" db="EMBL/GenBank/DDBJ databases">
        <title>Novel Bacillus species.</title>
        <authorList>
            <person name="Liu G."/>
        </authorList>
    </citation>
    <scope>NUCLEOTIDE SEQUENCE [LARGE SCALE GENOMIC DNA]</scope>
    <source>
        <strain evidence="4 5">FJAT-49732</strain>
    </source>
</reference>
<dbReference type="RefSeq" id="WP_213112152.1">
    <property type="nucleotide sequence ID" value="NZ_JAGYPJ010000001.1"/>
</dbReference>
<evidence type="ECO:0000313" key="5">
    <source>
        <dbReference type="Proteomes" id="UP000682713"/>
    </source>
</evidence>
<keyword evidence="5" id="KW-1185">Reference proteome</keyword>
<dbReference type="SUPFAM" id="SSF47413">
    <property type="entry name" value="lambda repressor-like DNA-binding domains"/>
    <property type="match status" value="1"/>
</dbReference>